<gene>
    <name evidence="8" type="ORF">SAMN04488238_10252</name>
</gene>
<dbReference type="SMART" id="SM00702">
    <property type="entry name" value="P4Hc"/>
    <property type="match status" value="1"/>
</dbReference>
<dbReference type="InterPro" id="IPR044862">
    <property type="entry name" value="Pro_4_hyd_alph_FE2OG_OXY"/>
</dbReference>
<proteinExistence type="predicted"/>
<name>A0A1H2THB4_9RHOB</name>
<dbReference type="EMBL" id="FNOM01000002">
    <property type="protein sequence ID" value="SDW43075.1"/>
    <property type="molecule type" value="Genomic_DNA"/>
</dbReference>
<dbReference type="GO" id="GO:0005506">
    <property type="term" value="F:iron ion binding"/>
    <property type="evidence" value="ECO:0007669"/>
    <property type="project" value="InterPro"/>
</dbReference>
<dbReference type="Proteomes" id="UP000198539">
    <property type="component" value="Unassembled WGS sequence"/>
</dbReference>
<keyword evidence="4" id="KW-0223">Dioxygenase</keyword>
<dbReference type="AlphaFoldDB" id="A0A1H2THB4"/>
<sequence>MAAIGPVSCTTNSVALFFAQPGSIHATSRYHARYRLQVIYNSAGAQSKSLLKFEKVDGMLSLHAVSDAFTASECALIIAAISKNPTDEALLVGGNKDHNLRKAELVWTDDVAGMEWVMDRLIELVRRSNRDRFEFDLREFAESPQVAIYKSSDSGHFAWHSDIGGGPASGKRKLTLVLQLSSADTYDGGDLEIMPGAQILAANRAQGCISVFPSFMLHQVTPVTRGIRYSMTAWAHGPAFR</sequence>
<keyword evidence="9" id="KW-1185">Reference proteome</keyword>
<evidence type="ECO:0000256" key="1">
    <source>
        <dbReference type="ARBA" id="ARBA00001961"/>
    </source>
</evidence>
<dbReference type="STRING" id="564137.SAMN04488238_10252"/>
<dbReference type="InterPro" id="IPR006620">
    <property type="entry name" value="Pro_4_hyd_alph"/>
</dbReference>
<protein>
    <submittedName>
        <fullName evidence="8">PKHD-type hydroxylase</fullName>
    </submittedName>
</protein>
<keyword evidence="5" id="KW-0560">Oxidoreductase</keyword>
<keyword evidence="6" id="KW-0408">Iron</keyword>
<dbReference type="GO" id="GO:0051213">
    <property type="term" value="F:dioxygenase activity"/>
    <property type="evidence" value="ECO:0007669"/>
    <property type="project" value="UniProtKB-KW"/>
</dbReference>
<accession>A0A1H2THB4</accession>
<comment type="cofactor">
    <cofactor evidence="1">
        <name>L-ascorbate</name>
        <dbReference type="ChEBI" id="CHEBI:38290"/>
    </cofactor>
</comment>
<dbReference type="Pfam" id="PF13640">
    <property type="entry name" value="2OG-FeII_Oxy_3"/>
    <property type="match status" value="1"/>
</dbReference>
<evidence type="ECO:0000256" key="6">
    <source>
        <dbReference type="ARBA" id="ARBA00023004"/>
    </source>
</evidence>
<evidence type="ECO:0000256" key="4">
    <source>
        <dbReference type="ARBA" id="ARBA00022964"/>
    </source>
</evidence>
<reference evidence="8 9" key="1">
    <citation type="submission" date="2016-10" db="EMBL/GenBank/DDBJ databases">
        <authorList>
            <person name="de Groot N.N."/>
        </authorList>
    </citation>
    <scope>NUCLEOTIDE SEQUENCE [LARGE SCALE GENOMIC DNA]</scope>
    <source>
        <strain evidence="8 9">CGMCC 1.8894</strain>
    </source>
</reference>
<keyword evidence="3" id="KW-0847">Vitamin C</keyword>
<dbReference type="Gene3D" id="2.60.120.620">
    <property type="entry name" value="q2cbj1_9rhob like domain"/>
    <property type="match status" value="1"/>
</dbReference>
<evidence type="ECO:0000256" key="5">
    <source>
        <dbReference type="ARBA" id="ARBA00023002"/>
    </source>
</evidence>
<dbReference type="InterPro" id="IPR005123">
    <property type="entry name" value="Oxoglu/Fe-dep_dioxygenase_dom"/>
</dbReference>
<evidence type="ECO:0000256" key="3">
    <source>
        <dbReference type="ARBA" id="ARBA00022896"/>
    </source>
</evidence>
<dbReference type="PROSITE" id="PS51471">
    <property type="entry name" value="FE2OG_OXY"/>
    <property type="match status" value="1"/>
</dbReference>
<evidence type="ECO:0000313" key="8">
    <source>
        <dbReference type="EMBL" id="SDW43075.1"/>
    </source>
</evidence>
<evidence type="ECO:0000259" key="7">
    <source>
        <dbReference type="PROSITE" id="PS51471"/>
    </source>
</evidence>
<dbReference type="GO" id="GO:0016705">
    <property type="term" value="F:oxidoreductase activity, acting on paired donors, with incorporation or reduction of molecular oxygen"/>
    <property type="evidence" value="ECO:0007669"/>
    <property type="project" value="InterPro"/>
</dbReference>
<dbReference type="GO" id="GO:0031418">
    <property type="term" value="F:L-ascorbic acid binding"/>
    <property type="evidence" value="ECO:0007669"/>
    <property type="project" value="UniProtKB-KW"/>
</dbReference>
<evidence type="ECO:0000313" key="9">
    <source>
        <dbReference type="Proteomes" id="UP000198539"/>
    </source>
</evidence>
<evidence type="ECO:0000256" key="2">
    <source>
        <dbReference type="ARBA" id="ARBA00022723"/>
    </source>
</evidence>
<organism evidence="8 9">
    <name type="scientific">Roseicitreum antarcticum</name>
    <dbReference type="NCBI Taxonomy" id="564137"/>
    <lineage>
        <taxon>Bacteria</taxon>
        <taxon>Pseudomonadati</taxon>
        <taxon>Pseudomonadota</taxon>
        <taxon>Alphaproteobacteria</taxon>
        <taxon>Rhodobacterales</taxon>
        <taxon>Paracoccaceae</taxon>
        <taxon>Roseicitreum</taxon>
    </lineage>
</organism>
<feature type="domain" description="Fe2OG dioxygenase" evidence="7">
    <location>
        <begin position="140"/>
        <end position="237"/>
    </location>
</feature>
<keyword evidence="2" id="KW-0479">Metal-binding</keyword>